<organism evidence="1 2">
    <name type="scientific">Micromonospora matsumotoense</name>
    <dbReference type="NCBI Taxonomy" id="121616"/>
    <lineage>
        <taxon>Bacteria</taxon>
        <taxon>Bacillati</taxon>
        <taxon>Actinomycetota</taxon>
        <taxon>Actinomycetes</taxon>
        <taxon>Micromonosporales</taxon>
        <taxon>Micromonosporaceae</taxon>
        <taxon>Micromonospora</taxon>
    </lineage>
</organism>
<dbReference type="RefSeq" id="WP_091254643.1">
    <property type="nucleotide sequence ID" value="NZ_FMCU01000037.1"/>
</dbReference>
<evidence type="ECO:0008006" key="3">
    <source>
        <dbReference type="Google" id="ProtNLM"/>
    </source>
</evidence>
<dbReference type="GO" id="GO:0016491">
    <property type="term" value="F:oxidoreductase activity"/>
    <property type="evidence" value="ECO:0007669"/>
    <property type="project" value="InterPro"/>
</dbReference>
<dbReference type="STRING" id="121616.GA0070216_13717"/>
<dbReference type="InterPro" id="IPR012348">
    <property type="entry name" value="RNR-like"/>
</dbReference>
<reference evidence="2" key="1">
    <citation type="submission" date="2016-06" db="EMBL/GenBank/DDBJ databases">
        <authorList>
            <person name="Varghese N."/>
            <person name="Submissions Spin"/>
        </authorList>
    </citation>
    <scope>NUCLEOTIDE SEQUENCE [LARGE SCALE GENOMIC DNA]</scope>
    <source>
        <strain evidence="2">DSM 44100</strain>
    </source>
</reference>
<dbReference type="OrthoDB" id="3862142at2"/>
<sequence>MTTTTPAEAGWDTAPGLLDGAKSLTLTAEQCGLAYWLESVAQGTLAGRARTGHADGCETPEFMRAPGPLRDSLVLELAQRSVAEDKATRLLGHYVANAPGVAERDFYATQLIDEARHAQIFRDHLVELGVPADRLADTIAEVSADYTREVLDPIERYAQRVIRDDGDFIGGVAVFTIVIEGVLAPAAELSERKWERLDPPAGEIARGAAIDEIRHLTVGSSLIREHLIRHPEYRDHLLDIMRDGRRLWDELPDRRYVMAREELFQKGMADHAELLAGYEVWPGRLLLDTDPDERYDTADRWTEEMAVSRLEYMGLADALPILLGTQP</sequence>
<accession>A0A1C5AX13</accession>
<evidence type="ECO:0000313" key="1">
    <source>
        <dbReference type="EMBL" id="SCF49713.1"/>
    </source>
</evidence>
<dbReference type="Proteomes" id="UP000198797">
    <property type="component" value="Unassembled WGS sequence"/>
</dbReference>
<proteinExistence type="predicted"/>
<dbReference type="SUPFAM" id="SSF47240">
    <property type="entry name" value="Ferritin-like"/>
    <property type="match status" value="1"/>
</dbReference>
<dbReference type="AlphaFoldDB" id="A0A1C5AX13"/>
<protein>
    <recommendedName>
        <fullName evidence="3">VlmB-like protein</fullName>
    </recommendedName>
</protein>
<gene>
    <name evidence="1" type="ORF">GA0070216_13717</name>
</gene>
<name>A0A1C5AX13_9ACTN</name>
<dbReference type="EMBL" id="FMCU01000037">
    <property type="protein sequence ID" value="SCF49713.1"/>
    <property type="molecule type" value="Genomic_DNA"/>
</dbReference>
<evidence type="ECO:0000313" key="2">
    <source>
        <dbReference type="Proteomes" id="UP000198797"/>
    </source>
</evidence>
<dbReference type="Gene3D" id="1.10.620.20">
    <property type="entry name" value="Ribonucleotide Reductase, subunit A"/>
    <property type="match status" value="1"/>
</dbReference>
<keyword evidence="2" id="KW-1185">Reference proteome</keyword>
<dbReference type="InterPro" id="IPR009078">
    <property type="entry name" value="Ferritin-like_SF"/>
</dbReference>